<keyword evidence="13" id="KW-0961">Cell wall biogenesis/degradation</keyword>
<evidence type="ECO:0000256" key="18">
    <source>
        <dbReference type="ARBA" id="ARBA00041418"/>
    </source>
</evidence>
<keyword evidence="5" id="KW-0328">Glycosyltransferase</keyword>
<sequence length="382" mass="41798">MSNEEKLKGRPDFLLLFLTVLLVGFGLVMVFSASSAIGLQEYGNPWHFLTRQAVFAFAGFILMLICMRLPLIMLKKSAPLLILVSIVMLVLVLAVGVERGGAQRWFEVMSFTFQPSEVTKLAIIIYLAALISNKGEKIRSIKRGLLPIFVVLGIIFVLVEKQPDYGTMMIMAAIAGVIIVAGGADLRHIGLIGVAALPIIIILAIGDDYRLQRIVSFLNPMEDLLDGSYQLGHSLFAIGHGGWTGTGLGQSVQKLFYLPAPYTDFIYSVIAEEFGFIGSSLFVLVFLLFLWRGFRAALANKETFEILLGVGICAMFSIQFLLNMGAATGSLPITGVTLPFISYGGTSLMLSMVSTGLLLNLSRQADRNRVVEKKKNMRSNSR</sequence>
<evidence type="ECO:0000256" key="16">
    <source>
        <dbReference type="ARBA" id="ARBA00038053"/>
    </source>
</evidence>
<evidence type="ECO:0000256" key="6">
    <source>
        <dbReference type="ARBA" id="ARBA00022679"/>
    </source>
</evidence>
<evidence type="ECO:0000256" key="4">
    <source>
        <dbReference type="ARBA" id="ARBA00022618"/>
    </source>
</evidence>
<evidence type="ECO:0000256" key="8">
    <source>
        <dbReference type="ARBA" id="ARBA00022960"/>
    </source>
</evidence>
<keyword evidence="3" id="KW-1003">Cell membrane</keyword>
<evidence type="ECO:0000256" key="19">
    <source>
        <dbReference type="ARBA" id="ARBA00044770"/>
    </source>
</evidence>
<protein>
    <recommendedName>
        <fullName evidence="17">Probable peptidoglycan glycosyltransferase FtsW</fullName>
        <ecNumber evidence="19">2.4.99.28</ecNumber>
    </recommendedName>
    <alternativeName>
        <fullName evidence="18">Cell division protein FtsW</fullName>
    </alternativeName>
    <alternativeName>
        <fullName evidence="15">Cell wall polymerase</fullName>
    </alternativeName>
    <alternativeName>
        <fullName evidence="14">Peptidoglycan polymerase</fullName>
    </alternativeName>
</protein>
<evidence type="ECO:0000313" key="23">
    <source>
        <dbReference type="EMBL" id="MFD2114516.1"/>
    </source>
</evidence>
<proteinExistence type="inferred from homology"/>
<evidence type="ECO:0000256" key="11">
    <source>
        <dbReference type="ARBA" id="ARBA00023136"/>
    </source>
</evidence>
<evidence type="ECO:0000256" key="17">
    <source>
        <dbReference type="ARBA" id="ARBA00041185"/>
    </source>
</evidence>
<reference evidence="24" key="1">
    <citation type="journal article" date="2019" name="Int. J. Syst. Evol. Microbiol.">
        <title>The Global Catalogue of Microorganisms (GCM) 10K type strain sequencing project: providing services to taxonomists for standard genome sequencing and annotation.</title>
        <authorList>
            <consortium name="The Broad Institute Genomics Platform"/>
            <consortium name="The Broad Institute Genome Sequencing Center for Infectious Disease"/>
            <person name="Wu L."/>
            <person name="Ma J."/>
        </authorList>
    </citation>
    <scope>NUCLEOTIDE SEQUENCE [LARGE SCALE GENOMIC DNA]</scope>
    <source>
        <strain evidence="24">GH52</strain>
    </source>
</reference>
<feature type="transmembrane region" description="Helical" evidence="22">
    <location>
        <begin position="303"/>
        <end position="320"/>
    </location>
</feature>
<accession>A0ABW4YFP3</accession>
<keyword evidence="6" id="KW-0808">Transferase</keyword>
<keyword evidence="11 22" id="KW-0472">Membrane</keyword>
<gene>
    <name evidence="23" type="primary">ftsW</name>
    <name evidence="23" type="ORF">ACFSJH_01995</name>
</gene>
<feature type="transmembrane region" description="Helical" evidence="22">
    <location>
        <begin position="340"/>
        <end position="359"/>
    </location>
</feature>
<evidence type="ECO:0000313" key="24">
    <source>
        <dbReference type="Proteomes" id="UP001597362"/>
    </source>
</evidence>
<dbReference type="RefSeq" id="WP_377769524.1">
    <property type="nucleotide sequence ID" value="NZ_JBHUHO010000006.1"/>
</dbReference>
<feature type="transmembrane region" description="Helical" evidence="22">
    <location>
        <begin position="143"/>
        <end position="159"/>
    </location>
</feature>
<name>A0ABW4YFP3_9BACL</name>
<comment type="subcellular location">
    <subcellularLocation>
        <location evidence="1">Cell membrane</location>
        <topology evidence="1">Multi-pass membrane protein</topology>
    </subcellularLocation>
</comment>
<keyword evidence="12" id="KW-0131">Cell cycle</keyword>
<evidence type="ECO:0000256" key="20">
    <source>
        <dbReference type="ARBA" id="ARBA00049902"/>
    </source>
</evidence>
<evidence type="ECO:0000256" key="2">
    <source>
        <dbReference type="ARBA" id="ARBA00004752"/>
    </source>
</evidence>
<evidence type="ECO:0000256" key="5">
    <source>
        <dbReference type="ARBA" id="ARBA00022676"/>
    </source>
</evidence>
<keyword evidence="8" id="KW-0133">Cell shape</keyword>
<evidence type="ECO:0000256" key="22">
    <source>
        <dbReference type="SAM" id="Phobius"/>
    </source>
</evidence>
<feature type="transmembrane region" description="Helical" evidence="22">
    <location>
        <begin position="189"/>
        <end position="206"/>
    </location>
</feature>
<keyword evidence="10 22" id="KW-1133">Transmembrane helix</keyword>
<evidence type="ECO:0000256" key="14">
    <source>
        <dbReference type="ARBA" id="ARBA00032370"/>
    </source>
</evidence>
<evidence type="ECO:0000256" key="9">
    <source>
        <dbReference type="ARBA" id="ARBA00022984"/>
    </source>
</evidence>
<dbReference type="Pfam" id="PF01098">
    <property type="entry name" value="FTSW_RODA_SPOVE"/>
    <property type="match status" value="1"/>
</dbReference>
<dbReference type="InterPro" id="IPR013437">
    <property type="entry name" value="FtsW"/>
</dbReference>
<evidence type="ECO:0000256" key="1">
    <source>
        <dbReference type="ARBA" id="ARBA00004651"/>
    </source>
</evidence>
<dbReference type="PANTHER" id="PTHR30474:SF2">
    <property type="entry name" value="PEPTIDOGLYCAN GLYCOSYLTRANSFERASE FTSW-RELATED"/>
    <property type="match status" value="1"/>
</dbReference>
<feature type="transmembrane region" description="Helical" evidence="22">
    <location>
        <begin position="109"/>
        <end position="131"/>
    </location>
</feature>
<keyword evidence="9" id="KW-0573">Peptidoglycan synthesis</keyword>
<dbReference type="PANTHER" id="PTHR30474">
    <property type="entry name" value="CELL CYCLE PROTEIN"/>
    <property type="match status" value="1"/>
</dbReference>
<keyword evidence="24" id="KW-1185">Reference proteome</keyword>
<feature type="transmembrane region" description="Helical" evidence="22">
    <location>
        <begin position="265"/>
        <end position="291"/>
    </location>
</feature>
<feature type="transmembrane region" description="Helical" evidence="22">
    <location>
        <begin position="53"/>
        <end position="71"/>
    </location>
</feature>
<dbReference type="NCBIfam" id="TIGR02614">
    <property type="entry name" value="ftsW"/>
    <property type="match status" value="1"/>
</dbReference>
<dbReference type="Proteomes" id="UP001597362">
    <property type="component" value="Unassembled WGS sequence"/>
</dbReference>
<keyword evidence="7 22" id="KW-0812">Transmembrane</keyword>
<keyword evidence="4" id="KW-0132">Cell division</keyword>
<evidence type="ECO:0000256" key="3">
    <source>
        <dbReference type="ARBA" id="ARBA00022475"/>
    </source>
</evidence>
<comment type="similarity">
    <text evidence="16">Belongs to the SEDS family. FtsW subfamily.</text>
</comment>
<dbReference type="EC" id="2.4.99.28" evidence="19"/>
<feature type="transmembrane region" description="Helical" evidence="22">
    <location>
        <begin position="165"/>
        <end position="182"/>
    </location>
</feature>
<organism evidence="23 24">
    <name type="scientific">Paenibacillus yanchengensis</name>
    <dbReference type="NCBI Taxonomy" id="2035833"/>
    <lineage>
        <taxon>Bacteria</taxon>
        <taxon>Bacillati</taxon>
        <taxon>Bacillota</taxon>
        <taxon>Bacilli</taxon>
        <taxon>Bacillales</taxon>
        <taxon>Paenibacillaceae</taxon>
        <taxon>Paenibacillus</taxon>
    </lineage>
</organism>
<feature type="transmembrane region" description="Helical" evidence="22">
    <location>
        <begin position="12"/>
        <end position="33"/>
    </location>
</feature>
<evidence type="ECO:0000256" key="10">
    <source>
        <dbReference type="ARBA" id="ARBA00022989"/>
    </source>
</evidence>
<evidence type="ECO:0000256" key="21">
    <source>
        <dbReference type="ARBA" id="ARBA00049966"/>
    </source>
</evidence>
<comment type="caution">
    <text evidence="23">The sequence shown here is derived from an EMBL/GenBank/DDBJ whole genome shotgun (WGS) entry which is preliminary data.</text>
</comment>
<evidence type="ECO:0000256" key="12">
    <source>
        <dbReference type="ARBA" id="ARBA00023306"/>
    </source>
</evidence>
<comment type="function">
    <text evidence="21">Peptidoglycan polymerase that is essential for cell division.</text>
</comment>
<dbReference type="EMBL" id="JBHUHO010000006">
    <property type="protein sequence ID" value="MFD2114516.1"/>
    <property type="molecule type" value="Genomic_DNA"/>
</dbReference>
<evidence type="ECO:0000256" key="7">
    <source>
        <dbReference type="ARBA" id="ARBA00022692"/>
    </source>
</evidence>
<evidence type="ECO:0000256" key="13">
    <source>
        <dbReference type="ARBA" id="ARBA00023316"/>
    </source>
</evidence>
<comment type="catalytic activity">
    <reaction evidence="20">
        <text>[GlcNAc-(1-&gt;4)-Mur2Ac(oyl-L-Ala-gamma-D-Glu-L-Lys-D-Ala-D-Ala)](n)-di-trans,octa-cis-undecaprenyl diphosphate + beta-D-GlcNAc-(1-&gt;4)-Mur2Ac(oyl-L-Ala-gamma-D-Glu-L-Lys-D-Ala-D-Ala)-di-trans,octa-cis-undecaprenyl diphosphate = [GlcNAc-(1-&gt;4)-Mur2Ac(oyl-L-Ala-gamma-D-Glu-L-Lys-D-Ala-D-Ala)](n+1)-di-trans,octa-cis-undecaprenyl diphosphate + di-trans,octa-cis-undecaprenyl diphosphate + H(+)</text>
        <dbReference type="Rhea" id="RHEA:23708"/>
        <dbReference type="Rhea" id="RHEA-COMP:9602"/>
        <dbReference type="Rhea" id="RHEA-COMP:9603"/>
        <dbReference type="ChEBI" id="CHEBI:15378"/>
        <dbReference type="ChEBI" id="CHEBI:58405"/>
        <dbReference type="ChEBI" id="CHEBI:60033"/>
        <dbReference type="ChEBI" id="CHEBI:78435"/>
        <dbReference type="EC" id="2.4.99.28"/>
    </reaction>
</comment>
<feature type="transmembrane region" description="Helical" evidence="22">
    <location>
        <begin position="78"/>
        <end position="97"/>
    </location>
</feature>
<comment type="pathway">
    <text evidence="2">Cell wall biogenesis; peptidoglycan biosynthesis.</text>
</comment>
<evidence type="ECO:0000256" key="15">
    <source>
        <dbReference type="ARBA" id="ARBA00033270"/>
    </source>
</evidence>
<dbReference type="InterPro" id="IPR001182">
    <property type="entry name" value="FtsW/RodA"/>
</dbReference>